<dbReference type="SUPFAM" id="SSF51197">
    <property type="entry name" value="Clavaminate synthase-like"/>
    <property type="match status" value="1"/>
</dbReference>
<dbReference type="Pfam" id="PF13621">
    <property type="entry name" value="Cupin_8"/>
    <property type="match status" value="1"/>
</dbReference>
<evidence type="ECO:0000313" key="3">
    <source>
        <dbReference type="Proteomes" id="UP001169027"/>
    </source>
</evidence>
<evidence type="ECO:0000259" key="1">
    <source>
        <dbReference type="PROSITE" id="PS51184"/>
    </source>
</evidence>
<organism evidence="2 3">
    <name type="scientific">Variovorax ginsengisoli</name>
    <dbReference type="NCBI Taxonomy" id="363844"/>
    <lineage>
        <taxon>Bacteria</taxon>
        <taxon>Pseudomonadati</taxon>
        <taxon>Pseudomonadota</taxon>
        <taxon>Betaproteobacteria</taxon>
        <taxon>Burkholderiales</taxon>
        <taxon>Comamonadaceae</taxon>
        <taxon>Variovorax</taxon>
    </lineage>
</organism>
<proteinExistence type="predicted"/>
<keyword evidence="3" id="KW-1185">Reference proteome</keyword>
<dbReference type="PANTHER" id="PTHR12461">
    <property type="entry name" value="HYPOXIA-INDUCIBLE FACTOR 1 ALPHA INHIBITOR-RELATED"/>
    <property type="match status" value="1"/>
</dbReference>
<dbReference type="Proteomes" id="UP001169027">
    <property type="component" value="Unassembled WGS sequence"/>
</dbReference>
<dbReference type="SMART" id="SM00558">
    <property type="entry name" value="JmjC"/>
    <property type="match status" value="1"/>
</dbReference>
<sequence length="432" mass="48696">MSADPVDWTQNAQVGAMAYLLHTLLQEAERQNRGFIGKVIEGAVDDHKGIPAGTPNKPFVDAVFAETLQILRRSQASIEHPALPELPPAPRPRELGAQAPVSDDWLQWIAENRLRECTPDSMLSTMTAAGIDAAQAKAAIARIETDPAFRAARRMQKVERKLESVVANLQKLWASSPRYGVIEKRKSPSRDEFVERYVRGCRPVVLTDVTKDWGAMKRWSPEDLKRRFGHLDVEIQDGRDADPNYEENKLAHRKIVQLGPFVDRVLAGGPTNDYYLTANNEALRSPGFAPLLEDIGRLPPACDRSQLGHRSSFWFGPAGTTTPLHHDTLMLFHTQVVGRKRWRLVSPLETPKVYNYNGVFSPVDVDNPDLARYPLFGEVTVLDVIVEPGETMFLPLAWWHQVLSMDISLSFSYSNLDLPNDFVYQNPDIRNW</sequence>
<gene>
    <name evidence="2" type="ORF">Q2T77_12840</name>
</gene>
<dbReference type="EMBL" id="JAUKVY010000008">
    <property type="protein sequence ID" value="MDO1533179.1"/>
    <property type="molecule type" value="Genomic_DNA"/>
</dbReference>
<accession>A0ABT8S4I4</accession>
<dbReference type="RefSeq" id="WP_301809370.1">
    <property type="nucleotide sequence ID" value="NZ_JAUJZH010000008.1"/>
</dbReference>
<dbReference type="PANTHER" id="PTHR12461:SF105">
    <property type="entry name" value="HYPOXIA-INDUCIBLE FACTOR 1-ALPHA INHIBITOR"/>
    <property type="match status" value="1"/>
</dbReference>
<dbReference type="InterPro" id="IPR041667">
    <property type="entry name" value="Cupin_8"/>
</dbReference>
<feature type="domain" description="JmjC" evidence="1">
    <location>
        <begin position="274"/>
        <end position="432"/>
    </location>
</feature>
<protein>
    <submittedName>
        <fullName evidence="2">Cupin-like domain-containing protein</fullName>
    </submittedName>
</protein>
<dbReference type="PROSITE" id="PS51184">
    <property type="entry name" value="JMJC"/>
    <property type="match status" value="1"/>
</dbReference>
<dbReference type="Gene3D" id="2.60.120.650">
    <property type="entry name" value="Cupin"/>
    <property type="match status" value="1"/>
</dbReference>
<name>A0ABT8S4I4_9BURK</name>
<evidence type="ECO:0000313" key="2">
    <source>
        <dbReference type="EMBL" id="MDO1533179.1"/>
    </source>
</evidence>
<dbReference type="InterPro" id="IPR003347">
    <property type="entry name" value="JmjC_dom"/>
</dbReference>
<reference evidence="2" key="1">
    <citation type="submission" date="2023-06" db="EMBL/GenBank/DDBJ databases">
        <authorList>
            <person name="Jiang Y."/>
            <person name="Liu Q."/>
        </authorList>
    </citation>
    <scope>NUCLEOTIDE SEQUENCE</scope>
    <source>
        <strain evidence="2">CGMCC 1.12090</strain>
    </source>
</reference>
<comment type="caution">
    <text evidence="2">The sequence shown here is derived from an EMBL/GenBank/DDBJ whole genome shotgun (WGS) entry which is preliminary data.</text>
</comment>